<dbReference type="PANTHER" id="PTHR43179:SF12">
    <property type="entry name" value="GALACTOFURANOSYLTRANSFERASE GLFT2"/>
    <property type="match status" value="1"/>
</dbReference>
<dbReference type="CDD" id="cd04186">
    <property type="entry name" value="GT_2_like_c"/>
    <property type="match status" value="1"/>
</dbReference>
<protein>
    <recommendedName>
        <fullName evidence="4">Glycosyltransferase 2-like domain-containing protein</fullName>
    </recommendedName>
</protein>
<reference evidence="5 6" key="1">
    <citation type="journal article" date="2016" name="Environ. Microbiol.">
        <title>Genomic resolution of a cold subsurface aquifer community provides metabolic insights for novel microbes adapted to high CO concentrations.</title>
        <authorList>
            <person name="Probst A.J."/>
            <person name="Castelle C.J."/>
            <person name="Singh A."/>
            <person name="Brown C.T."/>
            <person name="Anantharaman K."/>
            <person name="Sharon I."/>
            <person name="Hug L.A."/>
            <person name="Burstein D."/>
            <person name="Emerson J.B."/>
            <person name="Thomas B.C."/>
            <person name="Banfield J.F."/>
        </authorList>
    </citation>
    <scope>NUCLEOTIDE SEQUENCE [LARGE SCALE GENOMIC DNA]</scope>
    <source>
        <strain evidence="5">CG1_02_47_37</strain>
    </source>
</reference>
<evidence type="ECO:0000313" key="6">
    <source>
        <dbReference type="Proteomes" id="UP000183144"/>
    </source>
</evidence>
<dbReference type="Pfam" id="PF00535">
    <property type="entry name" value="Glycos_transf_2"/>
    <property type="match status" value="1"/>
</dbReference>
<keyword evidence="2" id="KW-0328">Glycosyltransferase</keyword>
<evidence type="ECO:0000259" key="4">
    <source>
        <dbReference type="Pfam" id="PF00535"/>
    </source>
</evidence>
<dbReference type="AlphaFoldDB" id="A0A1J4RQY7"/>
<organism evidence="5 6">
    <name type="scientific">Candidatus Beckwithbacteria bacterium CG1_02_47_37</name>
    <dbReference type="NCBI Taxonomy" id="1805034"/>
    <lineage>
        <taxon>Bacteria</taxon>
        <taxon>Candidatus Beckwithiibacteriota</taxon>
    </lineage>
</organism>
<evidence type="ECO:0000256" key="2">
    <source>
        <dbReference type="ARBA" id="ARBA00022676"/>
    </source>
</evidence>
<feature type="domain" description="Glycosyltransferase 2-like" evidence="4">
    <location>
        <begin position="10"/>
        <end position="192"/>
    </location>
</feature>
<dbReference type="PANTHER" id="PTHR43179">
    <property type="entry name" value="RHAMNOSYLTRANSFERASE WBBL"/>
    <property type="match status" value="1"/>
</dbReference>
<evidence type="ECO:0000256" key="1">
    <source>
        <dbReference type="ARBA" id="ARBA00006739"/>
    </source>
</evidence>
<dbReference type="Proteomes" id="UP000183144">
    <property type="component" value="Unassembled WGS sequence"/>
</dbReference>
<dbReference type="InterPro" id="IPR001173">
    <property type="entry name" value="Glyco_trans_2-like"/>
</dbReference>
<comment type="similarity">
    <text evidence="1">Belongs to the glycosyltransferase 2 family.</text>
</comment>
<dbReference type="GO" id="GO:0016757">
    <property type="term" value="F:glycosyltransferase activity"/>
    <property type="evidence" value="ECO:0007669"/>
    <property type="project" value="UniProtKB-KW"/>
</dbReference>
<gene>
    <name evidence="5" type="ORF">AUJ59_00720</name>
</gene>
<evidence type="ECO:0000313" key="5">
    <source>
        <dbReference type="EMBL" id="OIN89793.1"/>
    </source>
</evidence>
<proteinExistence type="inferred from homology"/>
<accession>A0A1J4RQY7</accession>
<comment type="caution">
    <text evidence="5">The sequence shown here is derived from an EMBL/GenBank/DDBJ whole genome shotgun (WGS) entry which is preliminary data.</text>
</comment>
<dbReference type="EMBL" id="MNUI01000015">
    <property type="protein sequence ID" value="OIN89793.1"/>
    <property type="molecule type" value="Genomic_DNA"/>
</dbReference>
<evidence type="ECO:0000256" key="3">
    <source>
        <dbReference type="ARBA" id="ARBA00022679"/>
    </source>
</evidence>
<dbReference type="SUPFAM" id="SSF53448">
    <property type="entry name" value="Nucleotide-diphospho-sugar transferases"/>
    <property type="match status" value="1"/>
</dbReference>
<name>A0A1J4RQY7_9BACT</name>
<dbReference type="STRING" id="1805034.AUJ59_00720"/>
<dbReference type="Gene3D" id="3.90.550.10">
    <property type="entry name" value="Spore Coat Polysaccharide Biosynthesis Protein SpsA, Chain A"/>
    <property type="match status" value="1"/>
</dbReference>
<dbReference type="InterPro" id="IPR029044">
    <property type="entry name" value="Nucleotide-diphossugar_trans"/>
</dbReference>
<keyword evidence="3" id="KW-0808">Transferase</keyword>
<sequence length="299" mass="34397">MIKLCTVILEYQNSKMTLETIESLKQAALPNNVKQTIVVVDNSPVPDGSLKQALKKYRNIKLITTLQNTGFAAGNNRGIKYGLRHKADYFLLMNNDVLVDRLFLKYLLAAKADLAVPKIYFARGYEYHQDRYKPRERGRVIWYAGGKFDWNEVIGRHGGVDEVDRGQFEQTKTVDFANFCCVLIKKKVFDKIGLLDPAYFLYWEDADFSHRAQLAGFKQVFVPQSRIWHKSSGSSGSGSKLHDYYLTRNRLMFGFKYARARTKFALLRQSLRQIISGRPGERKGVIDFYLRRLGKGSLI</sequence>